<evidence type="ECO:0000313" key="2">
    <source>
        <dbReference type="EMBL" id="GGB72673.1"/>
    </source>
</evidence>
<accession>A0ABQ1JNB7</accession>
<dbReference type="InterPro" id="IPR008969">
    <property type="entry name" value="CarboxyPept-like_regulatory"/>
</dbReference>
<dbReference type="RefSeq" id="WP_084392105.1">
    <property type="nucleotide sequence ID" value="NZ_BMKF01000002.1"/>
</dbReference>
<evidence type="ECO:0000313" key="3">
    <source>
        <dbReference type="Proteomes" id="UP000628854"/>
    </source>
</evidence>
<gene>
    <name evidence="2" type="ORF">GCM10011503_21680</name>
</gene>
<feature type="chain" id="PRO_5045043280" description="Carboxypeptidase regulatory-like domain-containing protein" evidence="1">
    <location>
        <begin position="23"/>
        <end position="212"/>
    </location>
</feature>
<sequence>MIRFLAAALIGACLLLPAACQSRDKTYFPAVEGTAIDVSTGSPVEGATISAERTDETAITGAEGRFSLSAVIAVDKSIPLPVSGVYRDSATLEAQADGARAYSPADFISVGAGALSPVTFFMMGWDAPYTRGDVPEACELSDQDVYALQVLGLEDRGVMRGVFARELEFAFAFQNWLDQRLVRKLPKSCDVALPQLMTWLEEIDTLFDGLGN</sequence>
<comment type="caution">
    <text evidence="2">The sequence shown here is derived from an EMBL/GenBank/DDBJ whole genome shotgun (WGS) entry which is preliminary data.</text>
</comment>
<keyword evidence="3" id="KW-1185">Reference proteome</keyword>
<protein>
    <recommendedName>
        <fullName evidence="4">Carboxypeptidase regulatory-like domain-containing protein</fullName>
    </recommendedName>
</protein>
<evidence type="ECO:0000256" key="1">
    <source>
        <dbReference type="SAM" id="SignalP"/>
    </source>
</evidence>
<dbReference type="Proteomes" id="UP000628854">
    <property type="component" value="Unassembled WGS sequence"/>
</dbReference>
<proteinExistence type="predicted"/>
<dbReference type="SUPFAM" id="SSF49464">
    <property type="entry name" value="Carboxypeptidase regulatory domain-like"/>
    <property type="match status" value="1"/>
</dbReference>
<feature type="signal peptide" evidence="1">
    <location>
        <begin position="1"/>
        <end position="22"/>
    </location>
</feature>
<name>A0ABQ1JNB7_9PROT</name>
<organism evidence="2 3">
    <name type="scientific">Henriciella pelagia</name>
    <dbReference type="NCBI Taxonomy" id="1977912"/>
    <lineage>
        <taxon>Bacteria</taxon>
        <taxon>Pseudomonadati</taxon>
        <taxon>Pseudomonadota</taxon>
        <taxon>Alphaproteobacteria</taxon>
        <taxon>Hyphomonadales</taxon>
        <taxon>Hyphomonadaceae</taxon>
        <taxon>Henriciella</taxon>
    </lineage>
</organism>
<dbReference type="EMBL" id="BMKF01000002">
    <property type="protein sequence ID" value="GGB72673.1"/>
    <property type="molecule type" value="Genomic_DNA"/>
</dbReference>
<reference evidence="3" key="1">
    <citation type="journal article" date="2019" name="Int. J. Syst. Evol. Microbiol.">
        <title>The Global Catalogue of Microorganisms (GCM) 10K type strain sequencing project: providing services to taxonomists for standard genome sequencing and annotation.</title>
        <authorList>
            <consortium name="The Broad Institute Genomics Platform"/>
            <consortium name="The Broad Institute Genome Sequencing Center for Infectious Disease"/>
            <person name="Wu L."/>
            <person name="Ma J."/>
        </authorList>
    </citation>
    <scope>NUCLEOTIDE SEQUENCE [LARGE SCALE GENOMIC DNA]</scope>
    <source>
        <strain evidence="3">CGMCC 1.15928</strain>
    </source>
</reference>
<keyword evidence="1" id="KW-0732">Signal</keyword>
<dbReference type="Gene3D" id="2.60.40.1120">
    <property type="entry name" value="Carboxypeptidase-like, regulatory domain"/>
    <property type="match status" value="1"/>
</dbReference>
<evidence type="ECO:0008006" key="4">
    <source>
        <dbReference type="Google" id="ProtNLM"/>
    </source>
</evidence>